<keyword evidence="2" id="KW-1185">Reference proteome</keyword>
<organism evidence="1 2">
    <name type="scientific">Streptomyces cyaneochromogenes</name>
    <dbReference type="NCBI Taxonomy" id="2496836"/>
    <lineage>
        <taxon>Bacteria</taxon>
        <taxon>Bacillati</taxon>
        <taxon>Actinomycetota</taxon>
        <taxon>Actinomycetes</taxon>
        <taxon>Kitasatosporales</taxon>
        <taxon>Streptomycetaceae</taxon>
        <taxon>Streptomyces</taxon>
    </lineage>
</organism>
<proteinExistence type="predicted"/>
<accession>A0A3S9M7M1</accession>
<dbReference type="KEGG" id="scya:EJ357_18440"/>
<sequence>MVRVTTRAAWAAAPPPPPTCDVCGALTAQRDAAREAGRTAEASACERELREHWSLGRGCTR</sequence>
<evidence type="ECO:0000313" key="2">
    <source>
        <dbReference type="Proteomes" id="UP000280298"/>
    </source>
</evidence>
<dbReference type="EMBL" id="CP034539">
    <property type="protein sequence ID" value="AZQ35223.1"/>
    <property type="molecule type" value="Genomic_DNA"/>
</dbReference>
<name>A0A3S9M7M1_9ACTN</name>
<dbReference type="OrthoDB" id="4235442at2"/>
<evidence type="ECO:0000313" key="1">
    <source>
        <dbReference type="EMBL" id="AZQ35223.1"/>
    </source>
</evidence>
<reference evidence="1 2" key="1">
    <citation type="journal article" date="2019" name="Int. J. Syst. Evol. Microbiol.">
        <title>Streptomyces cyaneochromogenes sp. nov., a blue pigment-producing actinomycete from manganese-contaminated soil.</title>
        <authorList>
            <person name="Tang X."/>
            <person name="Zhao J."/>
            <person name="Li K."/>
            <person name="Chen Z."/>
            <person name="Sun Y."/>
            <person name="Gao J."/>
        </authorList>
    </citation>
    <scope>NUCLEOTIDE SEQUENCE [LARGE SCALE GENOMIC DNA]</scope>
    <source>
        <strain evidence="1 2">MK-45</strain>
    </source>
</reference>
<dbReference type="Proteomes" id="UP000280298">
    <property type="component" value="Chromosome"/>
</dbReference>
<gene>
    <name evidence="1" type="ORF">EJ357_18440</name>
</gene>
<dbReference type="AlphaFoldDB" id="A0A3S9M7M1"/>
<protein>
    <submittedName>
        <fullName evidence="1">Uncharacterized protein</fullName>
    </submittedName>
</protein>